<dbReference type="SUPFAM" id="SSF46785">
    <property type="entry name" value="Winged helix' DNA-binding domain"/>
    <property type="match status" value="1"/>
</dbReference>
<dbReference type="SMART" id="SM00346">
    <property type="entry name" value="HTH_ICLR"/>
    <property type="match status" value="1"/>
</dbReference>
<evidence type="ECO:0000256" key="1">
    <source>
        <dbReference type="ARBA" id="ARBA00023015"/>
    </source>
</evidence>
<evidence type="ECO:0000259" key="5">
    <source>
        <dbReference type="PROSITE" id="PS51078"/>
    </source>
</evidence>
<dbReference type="InterPro" id="IPR036388">
    <property type="entry name" value="WH-like_DNA-bd_sf"/>
</dbReference>
<organism evidence="6 7">
    <name type="scientific">Nocardioides plantarum</name>
    <dbReference type="NCBI Taxonomy" id="29299"/>
    <lineage>
        <taxon>Bacteria</taxon>
        <taxon>Bacillati</taxon>
        <taxon>Actinomycetota</taxon>
        <taxon>Actinomycetes</taxon>
        <taxon>Propionibacteriales</taxon>
        <taxon>Nocardioidaceae</taxon>
        <taxon>Nocardioides</taxon>
    </lineage>
</organism>
<dbReference type="InterPro" id="IPR029016">
    <property type="entry name" value="GAF-like_dom_sf"/>
</dbReference>
<dbReference type="Pfam" id="PF09339">
    <property type="entry name" value="HTH_IclR"/>
    <property type="match status" value="1"/>
</dbReference>
<feature type="domain" description="IclR-ED" evidence="5">
    <location>
        <begin position="69"/>
        <end position="252"/>
    </location>
</feature>
<dbReference type="PANTHER" id="PTHR30136:SF35">
    <property type="entry name" value="HTH-TYPE TRANSCRIPTIONAL REGULATOR RV1719"/>
    <property type="match status" value="1"/>
</dbReference>
<evidence type="ECO:0000313" key="7">
    <source>
        <dbReference type="Proteomes" id="UP001589750"/>
    </source>
</evidence>
<keyword evidence="7" id="KW-1185">Reference proteome</keyword>
<evidence type="ECO:0000256" key="3">
    <source>
        <dbReference type="ARBA" id="ARBA00023163"/>
    </source>
</evidence>
<dbReference type="PROSITE" id="PS51077">
    <property type="entry name" value="HTH_ICLR"/>
    <property type="match status" value="1"/>
</dbReference>
<gene>
    <name evidence="6" type="ORF">ACFFRI_00195</name>
</gene>
<reference evidence="6 7" key="1">
    <citation type="submission" date="2024-09" db="EMBL/GenBank/DDBJ databases">
        <authorList>
            <person name="Sun Q."/>
            <person name="Mori K."/>
        </authorList>
    </citation>
    <scope>NUCLEOTIDE SEQUENCE [LARGE SCALE GENOMIC DNA]</scope>
    <source>
        <strain evidence="6 7">JCM 9626</strain>
    </source>
</reference>
<dbReference type="EMBL" id="JBHMDG010000001">
    <property type="protein sequence ID" value="MFB9311448.1"/>
    <property type="molecule type" value="Genomic_DNA"/>
</dbReference>
<dbReference type="InterPro" id="IPR014757">
    <property type="entry name" value="Tscrpt_reg_IclR_C"/>
</dbReference>
<evidence type="ECO:0000259" key="4">
    <source>
        <dbReference type="PROSITE" id="PS51077"/>
    </source>
</evidence>
<evidence type="ECO:0000256" key="2">
    <source>
        <dbReference type="ARBA" id="ARBA00023125"/>
    </source>
</evidence>
<dbReference type="SUPFAM" id="SSF55781">
    <property type="entry name" value="GAF domain-like"/>
    <property type="match status" value="1"/>
</dbReference>
<sequence length="256" mass="27516">MDTPVDVLGRAARVLRALATHEPDGAGTSTLARDSGLPRATVHRLLTSLHAEGLADRDPDSGRWLLGPELFLLGAAARPRHDVTALAHPHVRRLAQVTGESAFYSVRRGDETVCLVREDGSFPIRSHVLHEGARFPLGVVSAGLAVLAYLPDVEVEAYLARADLTDEHGPDHAPGPLRERVERTRLDGWALNPGLIVEGSWGIAATVFDAEDRPVGALSLTGIERRFGPDRQAELGALLLREAHELTRRTTSGASG</sequence>
<keyword evidence="1" id="KW-0805">Transcription regulation</keyword>
<keyword evidence="2" id="KW-0238">DNA-binding</keyword>
<dbReference type="Proteomes" id="UP001589750">
    <property type="component" value="Unassembled WGS sequence"/>
</dbReference>
<evidence type="ECO:0000313" key="6">
    <source>
        <dbReference type="EMBL" id="MFB9311448.1"/>
    </source>
</evidence>
<name>A0ABV5K3W6_9ACTN</name>
<dbReference type="InterPro" id="IPR005471">
    <property type="entry name" value="Tscrpt_reg_IclR_N"/>
</dbReference>
<dbReference type="Gene3D" id="3.30.450.40">
    <property type="match status" value="1"/>
</dbReference>
<dbReference type="Pfam" id="PF01614">
    <property type="entry name" value="IclR_C"/>
    <property type="match status" value="1"/>
</dbReference>
<proteinExistence type="predicted"/>
<comment type="caution">
    <text evidence="6">The sequence shown here is derived from an EMBL/GenBank/DDBJ whole genome shotgun (WGS) entry which is preliminary data.</text>
</comment>
<accession>A0ABV5K3W6</accession>
<keyword evidence="3" id="KW-0804">Transcription</keyword>
<dbReference type="Gene3D" id="1.10.10.10">
    <property type="entry name" value="Winged helix-like DNA-binding domain superfamily/Winged helix DNA-binding domain"/>
    <property type="match status" value="1"/>
</dbReference>
<dbReference type="PROSITE" id="PS51078">
    <property type="entry name" value="ICLR_ED"/>
    <property type="match status" value="1"/>
</dbReference>
<dbReference type="InterPro" id="IPR036390">
    <property type="entry name" value="WH_DNA-bd_sf"/>
</dbReference>
<protein>
    <submittedName>
        <fullName evidence="6">IclR family transcriptional regulator</fullName>
    </submittedName>
</protein>
<feature type="domain" description="HTH iclR-type" evidence="4">
    <location>
        <begin position="5"/>
        <end position="68"/>
    </location>
</feature>
<dbReference type="PANTHER" id="PTHR30136">
    <property type="entry name" value="HELIX-TURN-HELIX TRANSCRIPTIONAL REGULATOR, ICLR FAMILY"/>
    <property type="match status" value="1"/>
</dbReference>
<dbReference type="RefSeq" id="WP_211350790.1">
    <property type="nucleotide sequence ID" value="NZ_JBHMDG010000001.1"/>
</dbReference>
<dbReference type="InterPro" id="IPR050707">
    <property type="entry name" value="HTH_MetabolicPath_Reg"/>
</dbReference>